<evidence type="ECO:0000256" key="1">
    <source>
        <dbReference type="ARBA" id="ARBA00004123"/>
    </source>
</evidence>
<dbReference type="InterPro" id="IPR050848">
    <property type="entry name" value="Homeobox_TF"/>
</dbReference>
<dbReference type="GO" id="GO:0000981">
    <property type="term" value="F:DNA-binding transcription factor activity, RNA polymerase II-specific"/>
    <property type="evidence" value="ECO:0007669"/>
    <property type="project" value="InterPro"/>
</dbReference>
<keyword evidence="4 5" id="KW-0539">Nucleus</keyword>
<dbReference type="InterPro" id="IPR020479">
    <property type="entry name" value="HD_metazoa"/>
</dbReference>
<dbReference type="PANTHER" id="PTHR24333">
    <property type="entry name" value="HOMEO BOX HB9 LIKE A-RELATED"/>
    <property type="match status" value="1"/>
</dbReference>
<dbReference type="PROSITE" id="PS00027">
    <property type="entry name" value="HOMEOBOX_1"/>
    <property type="match status" value="1"/>
</dbReference>
<evidence type="ECO:0000256" key="7">
    <source>
        <dbReference type="SAM" id="MobiDB-lite"/>
    </source>
</evidence>
<keyword evidence="2 5" id="KW-0238">DNA-binding</keyword>
<evidence type="ECO:0000256" key="2">
    <source>
        <dbReference type="ARBA" id="ARBA00023125"/>
    </source>
</evidence>
<dbReference type="InterPro" id="IPR001356">
    <property type="entry name" value="HD"/>
</dbReference>
<evidence type="ECO:0000313" key="9">
    <source>
        <dbReference type="EMBL" id="PIK43121.1"/>
    </source>
</evidence>
<feature type="region of interest" description="Disordered" evidence="7">
    <location>
        <begin position="44"/>
        <end position="119"/>
    </location>
</feature>
<evidence type="ECO:0000256" key="6">
    <source>
        <dbReference type="RuleBase" id="RU000682"/>
    </source>
</evidence>
<dbReference type="OrthoDB" id="6159439at2759"/>
<dbReference type="Proteomes" id="UP000230750">
    <property type="component" value="Unassembled WGS sequence"/>
</dbReference>
<dbReference type="GO" id="GO:0005634">
    <property type="term" value="C:nucleus"/>
    <property type="evidence" value="ECO:0007669"/>
    <property type="project" value="UniProtKB-SubCell"/>
</dbReference>
<dbReference type="EMBL" id="MRZV01000874">
    <property type="protein sequence ID" value="PIK43121.1"/>
    <property type="molecule type" value="Genomic_DNA"/>
</dbReference>
<dbReference type="Gene3D" id="1.10.10.60">
    <property type="entry name" value="Homeodomain-like"/>
    <property type="match status" value="1"/>
</dbReference>
<dbReference type="CDD" id="cd00086">
    <property type="entry name" value="homeodomain"/>
    <property type="match status" value="1"/>
</dbReference>
<name>A0A2G8K539_STIJA</name>
<dbReference type="InterPro" id="IPR017970">
    <property type="entry name" value="Homeobox_CS"/>
</dbReference>
<evidence type="ECO:0000256" key="3">
    <source>
        <dbReference type="ARBA" id="ARBA00023155"/>
    </source>
</evidence>
<dbReference type="InterPro" id="IPR000047">
    <property type="entry name" value="HTH_motif"/>
</dbReference>
<proteinExistence type="predicted"/>
<dbReference type="Pfam" id="PF00046">
    <property type="entry name" value="Homeodomain"/>
    <property type="match status" value="1"/>
</dbReference>
<keyword evidence="3 5" id="KW-0371">Homeobox</keyword>
<dbReference type="PRINTS" id="PR00031">
    <property type="entry name" value="HTHREPRESSR"/>
</dbReference>
<dbReference type="STRING" id="307972.A0A2G8K539"/>
<accession>A0A2G8K539</accession>
<dbReference type="AlphaFoldDB" id="A0A2G8K539"/>
<organism evidence="9 10">
    <name type="scientific">Stichopus japonicus</name>
    <name type="common">Sea cucumber</name>
    <dbReference type="NCBI Taxonomy" id="307972"/>
    <lineage>
        <taxon>Eukaryota</taxon>
        <taxon>Metazoa</taxon>
        <taxon>Echinodermata</taxon>
        <taxon>Eleutherozoa</taxon>
        <taxon>Echinozoa</taxon>
        <taxon>Holothuroidea</taxon>
        <taxon>Aspidochirotacea</taxon>
        <taxon>Aspidochirotida</taxon>
        <taxon>Stichopodidae</taxon>
        <taxon>Apostichopus</taxon>
    </lineage>
</organism>
<dbReference type="PRINTS" id="PR00024">
    <property type="entry name" value="HOMEOBOX"/>
</dbReference>
<dbReference type="InterPro" id="IPR009057">
    <property type="entry name" value="Homeodomain-like_sf"/>
</dbReference>
<evidence type="ECO:0000259" key="8">
    <source>
        <dbReference type="PROSITE" id="PS50071"/>
    </source>
</evidence>
<gene>
    <name evidence="9" type="ORF">BSL78_20023</name>
</gene>
<evidence type="ECO:0000256" key="4">
    <source>
        <dbReference type="ARBA" id="ARBA00023242"/>
    </source>
</evidence>
<comment type="subcellular location">
    <subcellularLocation>
        <location evidence="1 5 6">Nucleus</location>
    </subcellularLocation>
</comment>
<dbReference type="SUPFAM" id="SSF46689">
    <property type="entry name" value="Homeodomain-like"/>
    <property type="match status" value="1"/>
</dbReference>
<feature type="domain" description="Homeobox" evidence="8">
    <location>
        <begin position="1"/>
        <end position="46"/>
    </location>
</feature>
<keyword evidence="10" id="KW-1185">Reference proteome</keyword>
<evidence type="ECO:0000313" key="10">
    <source>
        <dbReference type="Proteomes" id="UP000230750"/>
    </source>
</evidence>
<reference evidence="9 10" key="1">
    <citation type="journal article" date="2017" name="PLoS Biol.">
        <title>The sea cucumber genome provides insights into morphological evolution and visceral regeneration.</title>
        <authorList>
            <person name="Zhang X."/>
            <person name="Sun L."/>
            <person name="Yuan J."/>
            <person name="Sun Y."/>
            <person name="Gao Y."/>
            <person name="Zhang L."/>
            <person name="Li S."/>
            <person name="Dai H."/>
            <person name="Hamel J.F."/>
            <person name="Liu C."/>
            <person name="Yu Y."/>
            <person name="Liu S."/>
            <person name="Lin W."/>
            <person name="Guo K."/>
            <person name="Jin S."/>
            <person name="Xu P."/>
            <person name="Storey K.B."/>
            <person name="Huan P."/>
            <person name="Zhang T."/>
            <person name="Zhou Y."/>
            <person name="Zhang J."/>
            <person name="Lin C."/>
            <person name="Li X."/>
            <person name="Xing L."/>
            <person name="Huo D."/>
            <person name="Sun M."/>
            <person name="Wang L."/>
            <person name="Mercier A."/>
            <person name="Li F."/>
            <person name="Yang H."/>
            <person name="Xiang J."/>
        </authorList>
    </citation>
    <scope>NUCLEOTIDE SEQUENCE [LARGE SCALE GENOMIC DNA]</scope>
    <source>
        <strain evidence="9">Shaxun</strain>
        <tissue evidence="9">Muscle</tissue>
    </source>
</reference>
<sequence length="119" mass="13432">MGLEKRFEKQKYLSTPDRLELAETLGLSQLQVKTWYQNRRMKWKKQVLQGGGQEAPTKPKGRPKKSDIASMEQTPSEIEQSDDSDIESVTSPMSRDSSPQRSPMVIDKAPSPTPLMPIS</sequence>
<feature type="compositionally biased region" description="Polar residues" evidence="7">
    <location>
        <begin position="87"/>
        <end position="101"/>
    </location>
</feature>
<protein>
    <submittedName>
        <fullName evidence="9">Putative homeobox protein BarH-like 1-like</fullName>
    </submittedName>
</protein>
<dbReference type="SMART" id="SM00389">
    <property type="entry name" value="HOX"/>
    <property type="match status" value="1"/>
</dbReference>
<evidence type="ECO:0000256" key="5">
    <source>
        <dbReference type="PROSITE-ProRule" id="PRU00108"/>
    </source>
</evidence>
<dbReference type="PANTHER" id="PTHR24333:SF11">
    <property type="entry name" value="HOMEOBOX PROTEIN BARH-LIKE 1B"/>
    <property type="match status" value="1"/>
</dbReference>
<comment type="caution">
    <text evidence="9">The sequence shown here is derived from an EMBL/GenBank/DDBJ whole genome shotgun (WGS) entry which is preliminary data.</text>
</comment>
<dbReference type="PROSITE" id="PS50071">
    <property type="entry name" value="HOMEOBOX_2"/>
    <property type="match status" value="1"/>
</dbReference>
<dbReference type="GO" id="GO:0003677">
    <property type="term" value="F:DNA binding"/>
    <property type="evidence" value="ECO:0007669"/>
    <property type="project" value="UniProtKB-UniRule"/>
</dbReference>
<feature type="DNA-binding region" description="Homeobox" evidence="5">
    <location>
        <begin position="3"/>
        <end position="47"/>
    </location>
</feature>